<organism evidence="2 3">
    <name type="scientific">Trifolium medium</name>
    <dbReference type="NCBI Taxonomy" id="97028"/>
    <lineage>
        <taxon>Eukaryota</taxon>
        <taxon>Viridiplantae</taxon>
        <taxon>Streptophyta</taxon>
        <taxon>Embryophyta</taxon>
        <taxon>Tracheophyta</taxon>
        <taxon>Spermatophyta</taxon>
        <taxon>Magnoliopsida</taxon>
        <taxon>eudicotyledons</taxon>
        <taxon>Gunneridae</taxon>
        <taxon>Pentapetalae</taxon>
        <taxon>rosids</taxon>
        <taxon>fabids</taxon>
        <taxon>Fabales</taxon>
        <taxon>Fabaceae</taxon>
        <taxon>Papilionoideae</taxon>
        <taxon>50 kb inversion clade</taxon>
        <taxon>NPAAA clade</taxon>
        <taxon>Hologalegina</taxon>
        <taxon>IRL clade</taxon>
        <taxon>Trifolieae</taxon>
        <taxon>Trifolium</taxon>
    </lineage>
</organism>
<keyword evidence="3" id="KW-1185">Reference proteome</keyword>
<dbReference type="Proteomes" id="UP000265520">
    <property type="component" value="Unassembled WGS sequence"/>
</dbReference>
<evidence type="ECO:0000313" key="2">
    <source>
        <dbReference type="EMBL" id="MCI41530.1"/>
    </source>
</evidence>
<protein>
    <submittedName>
        <fullName evidence="2">Putative disease resistance protein (TIR-NBS-LRR class)</fullName>
    </submittedName>
</protein>
<comment type="caution">
    <text evidence="2">The sequence shown here is derived from an EMBL/GenBank/DDBJ whole genome shotgun (WGS) entry which is preliminary data.</text>
</comment>
<feature type="non-terminal residue" evidence="2">
    <location>
        <position position="94"/>
    </location>
</feature>
<accession>A0A392S0J6</accession>
<name>A0A392S0J6_9FABA</name>
<dbReference type="AlphaFoldDB" id="A0A392S0J6"/>
<evidence type="ECO:0000313" key="3">
    <source>
        <dbReference type="Proteomes" id="UP000265520"/>
    </source>
</evidence>
<dbReference type="EMBL" id="LXQA010293344">
    <property type="protein sequence ID" value="MCI41530.1"/>
    <property type="molecule type" value="Genomic_DNA"/>
</dbReference>
<proteinExistence type="predicted"/>
<evidence type="ECO:0000256" key="1">
    <source>
        <dbReference type="SAM" id="MobiDB-lite"/>
    </source>
</evidence>
<feature type="region of interest" description="Disordered" evidence="1">
    <location>
        <begin position="12"/>
        <end position="31"/>
    </location>
</feature>
<reference evidence="2 3" key="1">
    <citation type="journal article" date="2018" name="Front. Plant Sci.">
        <title>Red Clover (Trifolium pratense) and Zigzag Clover (T. medium) - A Picture of Genomic Similarities and Differences.</title>
        <authorList>
            <person name="Dluhosova J."/>
            <person name="Istvanek J."/>
            <person name="Nedelnik J."/>
            <person name="Repkova J."/>
        </authorList>
    </citation>
    <scope>NUCLEOTIDE SEQUENCE [LARGE SCALE GENOMIC DNA]</scope>
    <source>
        <strain evidence="3">cv. 10/8</strain>
        <tissue evidence="2">Leaf</tissue>
    </source>
</reference>
<feature type="compositionally biased region" description="Low complexity" evidence="1">
    <location>
        <begin position="13"/>
        <end position="22"/>
    </location>
</feature>
<sequence length="94" mass="10156">MECFHVVDKEDVNVSGNESNNVGGSGGDNEVTNHFREELVNQMQITMYAGGLYADVMGPIQLVPHDPDEPAEAAVEEIPAAEAYGDQEQQVPLP</sequence>